<dbReference type="SUPFAM" id="SSF47384">
    <property type="entry name" value="Homodimeric domain of signal transducing histidine kinase"/>
    <property type="match status" value="1"/>
</dbReference>
<dbReference type="InterPro" id="IPR001789">
    <property type="entry name" value="Sig_transdc_resp-reg_receiver"/>
</dbReference>
<evidence type="ECO:0000313" key="17">
    <source>
        <dbReference type="Proteomes" id="UP000234530"/>
    </source>
</evidence>
<comment type="catalytic activity">
    <reaction evidence="1">
        <text>ATP + protein L-histidine = ADP + protein N-phospho-L-histidine.</text>
        <dbReference type="EC" id="2.7.13.3"/>
    </reaction>
</comment>
<evidence type="ECO:0000256" key="2">
    <source>
        <dbReference type="ARBA" id="ARBA00004370"/>
    </source>
</evidence>
<dbReference type="InterPro" id="IPR003661">
    <property type="entry name" value="HisK_dim/P_dom"/>
</dbReference>
<dbReference type="KEGG" id="pzh:CX676_15175"/>
<evidence type="ECO:0000256" key="3">
    <source>
        <dbReference type="ARBA" id="ARBA00012438"/>
    </source>
</evidence>
<evidence type="ECO:0000256" key="12">
    <source>
        <dbReference type="ARBA" id="ARBA00023136"/>
    </source>
</evidence>
<comment type="subcellular location">
    <subcellularLocation>
        <location evidence="2">Membrane</location>
    </subcellularLocation>
</comment>
<dbReference type="GO" id="GO:0016020">
    <property type="term" value="C:membrane"/>
    <property type="evidence" value="ECO:0007669"/>
    <property type="project" value="UniProtKB-SubCell"/>
</dbReference>
<dbReference type="Gene3D" id="3.40.50.2300">
    <property type="match status" value="1"/>
</dbReference>
<proteinExistence type="predicted"/>
<keyword evidence="5" id="KW-0808">Transferase</keyword>
<evidence type="ECO:0000259" key="15">
    <source>
        <dbReference type="PROSITE" id="PS50110"/>
    </source>
</evidence>
<dbReference type="InterPro" id="IPR005467">
    <property type="entry name" value="His_kinase_dom"/>
</dbReference>
<sequence>MRGESETGEEGGEGEVAALQAALRDCVLALRQEQPAMPGLQDLPPASAWLIQRLVEEIAASQRRLQGFREAVDTIRDGFAIFDPDLALTFSNRSFRSFFEPVITCDPGVSLLHLVQEAARHHLIDLDAATLEAWGEQVARNDGRASVASIADGRKYRWYTKRDSHGNLIYLASNVTVEIDRQQALAAAQKAAEQAAEAKTKFLTHMSHELRTPMNGILGMAELLCDSDLAGECKVFAETIRSSAEALLHLINDVLEFTRGQHHGIQVNHNVFDLEWLAAEVVTLLHPNAAAKGLRLTMSYDPLTPASFHGDAGRIRQIMLNLLGNGIKYTPEGAVQLRILQQRNQVVLTVEDSGPGIPEDKVDTIFEKFSQLGEPAIAERNGSGLGLAITAQLVQAMDGQLWQTNLPDGGSCFGVSLPLPPATKLPRRVPGDIPGGKLLVMIQPDPGTRRRLHRTLGAAGLRARIVADAAAAVESIRRYGRARWVLIYDDNPGEPPALAMERLEVLGRAVEFWLVVGALRPSIDPGRFTKILRLPFTRQAVGVEIREALASELQAMPGPMRRMRVLIADDNATNRLIIEKMLRDCNIDLVSAQDGKETVELWSRYRPDLILMDISMPIMDGREASRTIREIEAREHLPRTSIVAVTADAVRQDGNGVAEFGINEVVVKPIRRSVLLSLIRRFRPDLVLPPIPDHLV</sequence>
<dbReference type="EC" id="2.7.13.3" evidence="3"/>
<evidence type="ECO:0000256" key="4">
    <source>
        <dbReference type="ARBA" id="ARBA00022553"/>
    </source>
</evidence>
<evidence type="ECO:0000256" key="10">
    <source>
        <dbReference type="ARBA" id="ARBA00022989"/>
    </source>
</evidence>
<evidence type="ECO:0000256" key="6">
    <source>
        <dbReference type="ARBA" id="ARBA00022692"/>
    </source>
</evidence>
<dbReference type="SMART" id="SM00448">
    <property type="entry name" value="REC"/>
    <property type="match status" value="1"/>
</dbReference>
<dbReference type="Gene3D" id="1.10.287.130">
    <property type="match status" value="1"/>
</dbReference>
<dbReference type="SUPFAM" id="SSF52172">
    <property type="entry name" value="CheY-like"/>
    <property type="match status" value="1"/>
</dbReference>
<dbReference type="SMART" id="SM00387">
    <property type="entry name" value="HATPase_c"/>
    <property type="match status" value="1"/>
</dbReference>
<dbReference type="PANTHER" id="PTHR45339:SF1">
    <property type="entry name" value="HYBRID SIGNAL TRANSDUCTION HISTIDINE KINASE J"/>
    <property type="match status" value="1"/>
</dbReference>
<dbReference type="Proteomes" id="UP000234530">
    <property type="component" value="Chromosome"/>
</dbReference>
<dbReference type="PANTHER" id="PTHR45339">
    <property type="entry name" value="HYBRID SIGNAL TRANSDUCTION HISTIDINE KINASE J"/>
    <property type="match status" value="1"/>
</dbReference>
<dbReference type="InterPro" id="IPR004358">
    <property type="entry name" value="Sig_transdc_His_kin-like_C"/>
</dbReference>
<keyword evidence="8" id="KW-0418">Kinase</keyword>
<dbReference type="PROSITE" id="PS50109">
    <property type="entry name" value="HIS_KIN"/>
    <property type="match status" value="1"/>
</dbReference>
<dbReference type="InterPro" id="IPR036890">
    <property type="entry name" value="HATPase_C_sf"/>
</dbReference>
<dbReference type="EMBL" id="CP025430">
    <property type="protein sequence ID" value="AUH65340.1"/>
    <property type="molecule type" value="Genomic_DNA"/>
</dbReference>
<dbReference type="Pfam" id="PF00072">
    <property type="entry name" value="Response_reg"/>
    <property type="match status" value="1"/>
</dbReference>
<name>A0A2H5F1B9_9RHOB</name>
<dbReference type="CDD" id="cd00082">
    <property type="entry name" value="HisKA"/>
    <property type="match status" value="1"/>
</dbReference>
<dbReference type="GO" id="GO:0000155">
    <property type="term" value="F:phosphorelay sensor kinase activity"/>
    <property type="evidence" value="ECO:0007669"/>
    <property type="project" value="InterPro"/>
</dbReference>
<dbReference type="SUPFAM" id="SSF55874">
    <property type="entry name" value="ATPase domain of HSP90 chaperone/DNA topoisomerase II/histidine kinase"/>
    <property type="match status" value="1"/>
</dbReference>
<dbReference type="Pfam" id="PF02518">
    <property type="entry name" value="HATPase_c"/>
    <property type="match status" value="1"/>
</dbReference>
<evidence type="ECO:0000313" key="16">
    <source>
        <dbReference type="EMBL" id="AUH65340.1"/>
    </source>
</evidence>
<dbReference type="PRINTS" id="PR00344">
    <property type="entry name" value="BCTRLSENSOR"/>
</dbReference>
<protein>
    <recommendedName>
        <fullName evidence="3">histidine kinase</fullName>
        <ecNumber evidence="3">2.7.13.3</ecNumber>
    </recommendedName>
</protein>
<feature type="domain" description="Histidine kinase" evidence="14">
    <location>
        <begin position="205"/>
        <end position="421"/>
    </location>
</feature>
<evidence type="ECO:0000256" key="11">
    <source>
        <dbReference type="ARBA" id="ARBA00023012"/>
    </source>
</evidence>
<keyword evidence="10" id="KW-1133">Transmembrane helix</keyword>
<evidence type="ECO:0000256" key="13">
    <source>
        <dbReference type="PROSITE-ProRule" id="PRU00169"/>
    </source>
</evidence>
<dbReference type="GO" id="GO:0005524">
    <property type="term" value="F:ATP binding"/>
    <property type="evidence" value="ECO:0007669"/>
    <property type="project" value="UniProtKB-KW"/>
</dbReference>
<keyword evidence="4 13" id="KW-0597">Phosphoprotein</keyword>
<evidence type="ECO:0000259" key="14">
    <source>
        <dbReference type="PROSITE" id="PS50109"/>
    </source>
</evidence>
<accession>A0A2H5F1B9</accession>
<keyword evidence="17" id="KW-1185">Reference proteome</keyword>
<evidence type="ECO:0000256" key="5">
    <source>
        <dbReference type="ARBA" id="ARBA00022679"/>
    </source>
</evidence>
<dbReference type="FunFam" id="1.10.287.130:FF:000004">
    <property type="entry name" value="Ethylene receptor 1"/>
    <property type="match status" value="1"/>
</dbReference>
<dbReference type="OrthoDB" id="9801651at2"/>
<dbReference type="Pfam" id="PF00512">
    <property type="entry name" value="HisKA"/>
    <property type="match status" value="1"/>
</dbReference>
<evidence type="ECO:0000256" key="7">
    <source>
        <dbReference type="ARBA" id="ARBA00022741"/>
    </source>
</evidence>
<keyword evidence="12" id="KW-0472">Membrane</keyword>
<evidence type="ECO:0000256" key="1">
    <source>
        <dbReference type="ARBA" id="ARBA00000085"/>
    </source>
</evidence>
<evidence type="ECO:0000256" key="8">
    <source>
        <dbReference type="ARBA" id="ARBA00022777"/>
    </source>
</evidence>
<dbReference type="AlphaFoldDB" id="A0A2H5F1B9"/>
<organism evidence="16 17">
    <name type="scientific">Paracoccus zhejiangensis</name>
    <dbReference type="NCBI Taxonomy" id="1077935"/>
    <lineage>
        <taxon>Bacteria</taxon>
        <taxon>Pseudomonadati</taxon>
        <taxon>Pseudomonadota</taxon>
        <taxon>Alphaproteobacteria</taxon>
        <taxon>Rhodobacterales</taxon>
        <taxon>Paracoccaceae</taxon>
        <taxon>Paracoccus</taxon>
    </lineage>
</organism>
<feature type="domain" description="Response regulatory" evidence="15">
    <location>
        <begin position="564"/>
        <end position="683"/>
    </location>
</feature>
<dbReference type="InterPro" id="IPR003594">
    <property type="entry name" value="HATPase_dom"/>
</dbReference>
<evidence type="ECO:0000256" key="9">
    <source>
        <dbReference type="ARBA" id="ARBA00022840"/>
    </source>
</evidence>
<keyword evidence="7" id="KW-0547">Nucleotide-binding</keyword>
<dbReference type="InterPro" id="IPR036097">
    <property type="entry name" value="HisK_dim/P_sf"/>
</dbReference>
<dbReference type="RefSeq" id="WP_101753363.1">
    <property type="nucleotide sequence ID" value="NZ_CP025430.1"/>
</dbReference>
<dbReference type="SMART" id="SM00388">
    <property type="entry name" value="HisKA"/>
    <property type="match status" value="1"/>
</dbReference>
<dbReference type="Gene3D" id="3.30.565.10">
    <property type="entry name" value="Histidine kinase-like ATPase, C-terminal domain"/>
    <property type="match status" value="1"/>
</dbReference>
<dbReference type="CDD" id="cd17546">
    <property type="entry name" value="REC_hyHK_CKI1_RcsC-like"/>
    <property type="match status" value="1"/>
</dbReference>
<dbReference type="InterPro" id="IPR011006">
    <property type="entry name" value="CheY-like_superfamily"/>
</dbReference>
<reference evidence="16 17" key="1">
    <citation type="journal article" date="2013" name="Antonie Van Leeuwenhoek">
        <title>Paracoccus zhejiangensis sp. nov., isolated from activated sludge in wastewater-treatment system.</title>
        <authorList>
            <person name="Wu Z.G."/>
            <person name="Zhang D.F."/>
            <person name="Liu Y.L."/>
            <person name="Wang F."/>
            <person name="Jiang X."/>
            <person name="Li C."/>
            <person name="Li S.P."/>
            <person name="Hong Q."/>
            <person name="Li W.J."/>
        </authorList>
    </citation>
    <scope>NUCLEOTIDE SEQUENCE [LARGE SCALE GENOMIC DNA]</scope>
    <source>
        <strain evidence="16 17">J6</strain>
    </source>
</reference>
<feature type="modified residue" description="4-aspartylphosphate" evidence="13">
    <location>
        <position position="613"/>
    </location>
</feature>
<dbReference type="PROSITE" id="PS50110">
    <property type="entry name" value="RESPONSE_REGULATORY"/>
    <property type="match status" value="1"/>
</dbReference>
<keyword evidence="11" id="KW-0902">Two-component regulatory system</keyword>
<gene>
    <name evidence="16" type="ORF">CX676_15175</name>
</gene>
<keyword evidence="6" id="KW-0812">Transmembrane</keyword>
<keyword evidence="9" id="KW-0067">ATP-binding</keyword>